<dbReference type="AlphaFoldDB" id="A0A4Y7Q5M5"/>
<keyword evidence="2" id="KW-1185">Reference proteome</keyword>
<gene>
    <name evidence="1" type="ORF">BD410DRAFT_263060</name>
</gene>
<dbReference type="OrthoDB" id="27842at2759"/>
<proteinExistence type="predicted"/>
<organism evidence="1 2">
    <name type="scientific">Rickenella mellea</name>
    <dbReference type="NCBI Taxonomy" id="50990"/>
    <lineage>
        <taxon>Eukaryota</taxon>
        <taxon>Fungi</taxon>
        <taxon>Dikarya</taxon>
        <taxon>Basidiomycota</taxon>
        <taxon>Agaricomycotina</taxon>
        <taxon>Agaricomycetes</taxon>
        <taxon>Hymenochaetales</taxon>
        <taxon>Rickenellaceae</taxon>
        <taxon>Rickenella</taxon>
    </lineage>
</organism>
<evidence type="ECO:0000313" key="2">
    <source>
        <dbReference type="Proteomes" id="UP000294933"/>
    </source>
</evidence>
<evidence type="ECO:0008006" key="3">
    <source>
        <dbReference type="Google" id="ProtNLM"/>
    </source>
</evidence>
<sequence>MLPEFKDVVTSTQCTLKHSRLLLNTPYLACSSLGYMTRFLLPSTVEIILSNLADERPQDFLRNSAGKIFPYGPTIKIRLSSVGTSDSWSELALLPALVEACDVVHMISIDAPMASIANVEYDDQDWTVFASLRHLQLRYCDQLTESEVQLLADNVMTGAESERGLQSLEILSCRNVSEEFLSEMSTEVGPKLKWKL</sequence>
<reference evidence="1 2" key="1">
    <citation type="submission" date="2018-06" db="EMBL/GenBank/DDBJ databases">
        <title>A transcriptomic atlas of mushroom development highlights an independent origin of complex multicellularity.</title>
        <authorList>
            <consortium name="DOE Joint Genome Institute"/>
            <person name="Krizsan K."/>
            <person name="Almasi E."/>
            <person name="Merenyi Z."/>
            <person name="Sahu N."/>
            <person name="Viragh M."/>
            <person name="Koszo T."/>
            <person name="Mondo S."/>
            <person name="Kiss B."/>
            <person name="Balint B."/>
            <person name="Kues U."/>
            <person name="Barry K."/>
            <person name="Hegedus J.C."/>
            <person name="Henrissat B."/>
            <person name="Johnson J."/>
            <person name="Lipzen A."/>
            <person name="Ohm R."/>
            <person name="Nagy I."/>
            <person name="Pangilinan J."/>
            <person name="Yan J."/>
            <person name="Xiong Y."/>
            <person name="Grigoriev I.V."/>
            <person name="Hibbett D.S."/>
            <person name="Nagy L.G."/>
        </authorList>
    </citation>
    <scope>NUCLEOTIDE SEQUENCE [LARGE SCALE GENOMIC DNA]</scope>
    <source>
        <strain evidence="1 2">SZMC22713</strain>
    </source>
</reference>
<dbReference type="VEuPathDB" id="FungiDB:BD410DRAFT_263060"/>
<dbReference type="EMBL" id="ML170175">
    <property type="protein sequence ID" value="TDL22452.1"/>
    <property type="molecule type" value="Genomic_DNA"/>
</dbReference>
<dbReference type="Proteomes" id="UP000294933">
    <property type="component" value="Unassembled WGS sequence"/>
</dbReference>
<protein>
    <recommendedName>
        <fullName evidence="3">RNI-like protein</fullName>
    </recommendedName>
</protein>
<name>A0A4Y7Q5M5_9AGAM</name>
<evidence type="ECO:0000313" key="1">
    <source>
        <dbReference type="EMBL" id="TDL22452.1"/>
    </source>
</evidence>
<accession>A0A4Y7Q5M5</accession>